<gene>
    <name evidence="2" type="ORF">G4Z02_02635</name>
</gene>
<evidence type="ECO:0000313" key="3">
    <source>
        <dbReference type="Proteomes" id="UP000514720"/>
    </source>
</evidence>
<proteinExistence type="predicted"/>
<accession>A0A7L7KQY3</accession>
<keyword evidence="3" id="KW-1185">Reference proteome</keyword>
<dbReference type="Proteomes" id="UP000514720">
    <property type="component" value="Chromosome"/>
</dbReference>
<organism evidence="2 3">
    <name type="scientific">Candidatus Xianfuyuplasma coldseepsis</name>
    <dbReference type="NCBI Taxonomy" id="2782163"/>
    <lineage>
        <taxon>Bacteria</taxon>
        <taxon>Bacillati</taxon>
        <taxon>Mycoplasmatota</taxon>
        <taxon>Mollicutes</taxon>
        <taxon>Candidatus Izemoplasmatales</taxon>
        <taxon>Candidatus Izemoplasmataceae</taxon>
        <taxon>Candidatus Xianfuyuplasma</taxon>
    </lineage>
</organism>
<dbReference type="KEGG" id="xcl:G4Z02_02635"/>
<dbReference type="RefSeq" id="WP_258878311.1">
    <property type="nucleotide sequence ID" value="NZ_CP048914.1"/>
</dbReference>
<evidence type="ECO:0000256" key="1">
    <source>
        <dbReference type="SAM" id="MobiDB-lite"/>
    </source>
</evidence>
<protein>
    <recommendedName>
        <fullName evidence="4">Membrane lipoprotein</fullName>
    </recommendedName>
</protein>
<name>A0A7L7KQY3_9MOLU</name>
<dbReference type="EMBL" id="CP048914">
    <property type="protein sequence ID" value="QMS84692.1"/>
    <property type="molecule type" value="Genomic_DNA"/>
</dbReference>
<evidence type="ECO:0008006" key="4">
    <source>
        <dbReference type="Google" id="ProtNLM"/>
    </source>
</evidence>
<evidence type="ECO:0000313" key="2">
    <source>
        <dbReference type="EMBL" id="QMS84692.1"/>
    </source>
</evidence>
<dbReference type="PROSITE" id="PS51257">
    <property type="entry name" value="PROKAR_LIPOPROTEIN"/>
    <property type="match status" value="1"/>
</dbReference>
<dbReference type="AlphaFoldDB" id="A0A7L7KQY3"/>
<sequence>MIKRISLIGFTTLIVLIIVACGTTAVSETPMATNTSVASLSYVSSGFIDAEVALNEEDETSYEPMFLSTINLVKPDTTTTKVEGEIGYVNIYLDKFKVFLEDGINSIDVDVQETSDNPDYEIMFTYDVEGESYTVYYNYDEENDSYEGVLIHGETTYELVIEDHLKEEEGETKRNLVLTATNEGNSITIDYEEKEEDGESKSLLTVDKDIDGVQAQVMVEMKQEEGSFKVEIQDGENYYNFKAETTDEGTHYKLDYIVDDIEGTAKIDETVDEDGNFIYSYKITEGDVTSTVEKTPPGQDKKSNDSE</sequence>
<reference evidence="2 3" key="1">
    <citation type="submission" date="2020-02" db="EMBL/GenBank/DDBJ databases">
        <authorList>
            <person name="Zheng R.K."/>
            <person name="Sun C.M."/>
        </authorList>
    </citation>
    <scope>NUCLEOTIDE SEQUENCE [LARGE SCALE GENOMIC DNA]</scope>
    <source>
        <strain evidence="3">zrk13</strain>
    </source>
</reference>
<feature type="region of interest" description="Disordered" evidence="1">
    <location>
        <begin position="288"/>
        <end position="307"/>
    </location>
</feature>